<accession>A0ABV3GMC3</accession>
<comment type="caution">
    <text evidence="8">The sequence shown here is derived from an EMBL/GenBank/DDBJ whole genome shotgun (WGS) entry which is preliminary data.</text>
</comment>
<dbReference type="InterPro" id="IPR004111">
    <property type="entry name" value="Repressor_TetR_C"/>
</dbReference>
<reference evidence="8 9" key="1">
    <citation type="submission" date="2024-06" db="EMBL/GenBank/DDBJ databases">
        <title>The Natural Products Discovery Center: Release of the First 8490 Sequenced Strains for Exploring Actinobacteria Biosynthetic Diversity.</title>
        <authorList>
            <person name="Kalkreuter E."/>
            <person name="Kautsar S.A."/>
            <person name="Yang D."/>
            <person name="Bader C.D."/>
            <person name="Teijaro C.N."/>
            <person name="Fluegel L."/>
            <person name="Davis C.M."/>
            <person name="Simpson J.R."/>
            <person name="Lauterbach L."/>
            <person name="Steele A.D."/>
            <person name="Gui C."/>
            <person name="Meng S."/>
            <person name="Li G."/>
            <person name="Viehrig K."/>
            <person name="Ye F."/>
            <person name="Su P."/>
            <person name="Kiefer A.F."/>
            <person name="Nichols A."/>
            <person name="Cepeda A.J."/>
            <person name="Yan W."/>
            <person name="Fan B."/>
            <person name="Jiang Y."/>
            <person name="Adhikari A."/>
            <person name="Zheng C.-J."/>
            <person name="Schuster L."/>
            <person name="Cowan T.M."/>
            <person name="Smanski M.J."/>
            <person name="Chevrette M.G."/>
            <person name="De Carvalho L.P.S."/>
            <person name="Shen B."/>
        </authorList>
    </citation>
    <scope>NUCLEOTIDE SEQUENCE [LARGE SCALE GENOMIC DNA]</scope>
    <source>
        <strain evidence="8 9">NPDC050100</strain>
    </source>
</reference>
<gene>
    <name evidence="8" type="ORF">AB0I59_29480</name>
</gene>
<dbReference type="InterPro" id="IPR050109">
    <property type="entry name" value="HTH-type_TetR-like_transc_reg"/>
</dbReference>
<dbReference type="InterPro" id="IPR036390">
    <property type="entry name" value="WH_DNA-bd_sf"/>
</dbReference>
<keyword evidence="9" id="KW-1185">Reference proteome</keyword>
<dbReference type="Proteomes" id="UP001551675">
    <property type="component" value="Unassembled WGS sequence"/>
</dbReference>
<dbReference type="InterPro" id="IPR036271">
    <property type="entry name" value="Tet_transcr_reg_TetR-rel_C_sf"/>
</dbReference>
<dbReference type="PANTHER" id="PTHR30055:SF151">
    <property type="entry name" value="TRANSCRIPTIONAL REGULATORY PROTEIN"/>
    <property type="match status" value="1"/>
</dbReference>
<dbReference type="Pfam" id="PF02909">
    <property type="entry name" value="TetR_C_1"/>
    <property type="match status" value="1"/>
</dbReference>
<organism evidence="8 9">
    <name type="scientific">Microtetraspora glauca</name>
    <dbReference type="NCBI Taxonomy" id="1996"/>
    <lineage>
        <taxon>Bacteria</taxon>
        <taxon>Bacillati</taxon>
        <taxon>Actinomycetota</taxon>
        <taxon>Actinomycetes</taxon>
        <taxon>Streptosporangiales</taxon>
        <taxon>Streptosporangiaceae</taxon>
        <taxon>Microtetraspora</taxon>
    </lineage>
</organism>
<dbReference type="CDD" id="cd07377">
    <property type="entry name" value="WHTH_GntR"/>
    <property type="match status" value="1"/>
</dbReference>
<protein>
    <submittedName>
        <fullName evidence="8">TetR/AcrR family transcriptional regulator C-terminal domain-containing protein</fullName>
    </submittedName>
</protein>
<proteinExistence type="predicted"/>
<dbReference type="SMART" id="SM00345">
    <property type="entry name" value="HTH_GNTR"/>
    <property type="match status" value="1"/>
</dbReference>
<keyword evidence="3" id="KW-0804">Transcription</keyword>
<evidence type="ECO:0000256" key="1">
    <source>
        <dbReference type="ARBA" id="ARBA00023015"/>
    </source>
</evidence>
<evidence type="ECO:0000256" key="2">
    <source>
        <dbReference type="ARBA" id="ARBA00023125"/>
    </source>
</evidence>
<dbReference type="Gene3D" id="1.10.357.10">
    <property type="entry name" value="Tetracycline Repressor, domain 2"/>
    <property type="match status" value="1"/>
</dbReference>
<feature type="DNA-binding region" description="H-T-H motif" evidence="4">
    <location>
        <begin position="120"/>
        <end position="139"/>
    </location>
</feature>
<feature type="domain" description="HTH gntR-type" evidence="6">
    <location>
        <begin position="4"/>
        <end position="72"/>
    </location>
</feature>
<evidence type="ECO:0000256" key="5">
    <source>
        <dbReference type="SAM" id="MobiDB-lite"/>
    </source>
</evidence>
<name>A0ABV3GMC3_MICGL</name>
<dbReference type="PROSITE" id="PS50977">
    <property type="entry name" value="HTH_TETR_2"/>
    <property type="match status" value="1"/>
</dbReference>
<dbReference type="Gene3D" id="1.10.10.10">
    <property type="entry name" value="Winged helix-like DNA-binding domain superfamily/Winged helix DNA-binding domain"/>
    <property type="match status" value="1"/>
</dbReference>
<evidence type="ECO:0000313" key="9">
    <source>
        <dbReference type="Proteomes" id="UP001551675"/>
    </source>
</evidence>
<dbReference type="SUPFAM" id="SSF46785">
    <property type="entry name" value="Winged helix' DNA-binding domain"/>
    <property type="match status" value="1"/>
</dbReference>
<sequence>MPTDPPYMLIVSEIRRRIADGELNPGDRVLSTRQIAREWNVALATATKALNTLRQEGLVRAEPRVGTVVTPDPAATGTAGAHPASSRRRPAADSDHELTRERVVRAAVEIADAEGLDALSMRGIAARLGVATMSPYRYVNSKDDLILLMADAVFDEPEYPEEAPEEWRACLELWARMLWELYRRHPWLPDTSSLTRPVILPNQMRHSEWVLRVLDGLGLDAFTTFHMHVLVYSYVQGIATNLEREARSAAETGMSEQQWMDAQEPTFGALLGSGSYPTVARILEGLGDDYDLHLDEFFEFGLQPLLDGLAVLIERERPRDVPAR</sequence>
<keyword evidence="2 4" id="KW-0238">DNA-binding</keyword>
<evidence type="ECO:0000256" key="4">
    <source>
        <dbReference type="PROSITE-ProRule" id="PRU00335"/>
    </source>
</evidence>
<feature type="compositionally biased region" description="Low complexity" evidence="5">
    <location>
        <begin position="68"/>
        <end position="84"/>
    </location>
</feature>
<keyword evidence="1" id="KW-0805">Transcription regulation</keyword>
<dbReference type="RefSeq" id="WP_358138109.1">
    <property type="nucleotide sequence ID" value="NZ_JBFALK010000018.1"/>
</dbReference>
<dbReference type="Pfam" id="PF00440">
    <property type="entry name" value="TetR_N"/>
    <property type="match status" value="1"/>
</dbReference>
<dbReference type="SUPFAM" id="SSF48498">
    <property type="entry name" value="Tetracyclin repressor-like, C-terminal domain"/>
    <property type="match status" value="1"/>
</dbReference>
<dbReference type="Gene3D" id="1.10.10.60">
    <property type="entry name" value="Homeodomain-like"/>
    <property type="match status" value="1"/>
</dbReference>
<dbReference type="InterPro" id="IPR000524">
    <property type="entry name" value="Tscrpt_reg_HTH_GntR"/>
</dbReference>
<dbReference type="EMBL" id="JBFALK010000018">
    <property type="protein sequence ID" value="MEV0972755.1"/>
    <property type="molecule type" value="Genomic_DNA"/>
</dbReference>
<dbReference type="Pfam" id="PF00392">
    <property type="entry name" value="GntR"/>
    <property type="match status" value="1"/>
</dbReference>
<dbReference type="PANTHER" id="PTHR30055">
    <property type="entry name" value="HTH-TYPE TRANSCRIPTIONAL REGULATOR RUTR"/>
    <property type="match status" value="1"/>
</dbReference>
<dbReference type="PROSITE" id="PS50949">
    <property type="entry name" value="HTH_GNTR"/>
    <property type="match status" value="1"/>
</dbReference>
<evidence type="ECO:0000259" key="6">
    <source>
        <dbReference type="PROSITE" id="PS50949"/>
    </source>
</evidence>
<feature type="domain" description="HTH tetR-type" evidence="7">
    <location>
        <begin position="97"/>
        <end position="157"/>
    </location>
</feature>
<evidence type="ECO:0000313" key="8">
    <source>
        <dbReference type="EMBL" id="MEV0972755.1"/>
    </source>
</evidence>
<dbReference type="SUPFAM" id="SSF46689">
    <property type="entry name" value="Homeodomain-like"/>
    <property type="match status" value="1"/>
</dbReference>
<dbReference type="InterPro" id="IPR001647">
    <property type="entry name" value="HTH_TetR"/>
</dbReference>
<dbReference type="InterPro" id="IPR036388">
    <property type="entry name" value="WH-like_DNA-bd_sf"/>
</dbReference>
<dbReference type="InterPro" id="IPR009057">
    <property type="entry name" value="Homeodomain-like_sf"/>
</dbReference>
<evidence type="ECO:0000259" key="7">
    <source>
        <dbReference type="PROSITE" id="PS50977"/>
    </source>
</evidence>
<feature type="region of interest" description="Disordered" evidence="5">
    <location>
        <begin position="68"/>
        <end position="98"/>
    </location>
</feature>
<evidence type="ECO:0000256" key="3">
    <source>
        <dbReference type="ARBA" id="ARBA00023163"/>
    </source>
</evidence>